<dbReference type="EMBL" id="JQCB01000007">
    <property type="protein sequence ID" value="KRN95747.1"/>
    <property type="molecule type" value="Genomic_DNA"/>
</dbReference>
<accession>A0A0R2L202</accession>
<name>A0A0R2L202_9LACO</name>
<dbReference type="AlphaFoldDB" id="A0A0R2L202"/>
<protein>
    <recommendedName>
        <fullName evidence="5">DUF956 family protein</fullName>
    </recommendedName>
</protein>
<evidence type="ECO:0008006" key="5">
    <source>
        <dbReference type="Google" id="ProtNLM"/>
    </source>
</evidence>
<reference evidence="2 3" key="1">
    <citation type="journal article" date="2015" name="Genome Announc.">
        <title>Expanding the biotechnology potential of lactobacilli through comparative genomics of 213 strains and associated genera.</title>
        <authorList>
            <person name="Sun Z."/>
            <person name="Harris H.M."/>
            <person name="McCann A."/>
            <person name="Guo C."/>
            <person name="Argimon S."/>
            <person name="Zhang W."/>
            <person name="Yang X."/>
            <person name="Jeffery I.B."/>
            <person name="Cooney J.C."/>
            <person name="Kagawa T.F."/>
            <person name="Liu W."/>
            <person name="Song Y."/>
            <person name="Salvetti E."/>
            <person name="Wrobel A."/>
            <person name="Rasinkangas P."/>
            <person name="Parkhill J."/>
            <person name="Rea M.C."/>
            <person name="O'Sullivan O."/>
            <person name="Ritari J."/>
            <person name="Douillard F.P."/>
            <person name="Paul Ross R."/>
            <person name="Yang R."/>
            <person name="Briner A.E."/>
            <person name="Felis G.E."/>
            <person name="de Vos W.M."/>
            <person name="Barrangou R."/>
            <person name="Klaenhammer T.R."/>
            <person name="Caufield P.W."/>
            <person name="Cui Y."/>
            <person name="Zhang H."/>
            <person name="O'Toole P.W."/>
        </authorList>
    </citation>
    <scope>NUCLEOTIDE SEQUENCE [LARGE SCALE GENOMIC DNA]</scope>
    <source>
        <strain evidence="2 3">DSM 22696</strain>
    </source>
</reference>
<dbReference type="Proteomes" id="UP000051139">
    <property type="component" value="Unassembled WGS sequence"/>
</dbReference>
<gene>
    <name evidence="2" type="ORF">IV55_GL001849</name>
    <name evidence="1" type="ORF">LSI01_03020</name>
</gene>
<evidence type="ECO:0000313" key="2">
    <source>
        <dbReference type="EMBL" id="KRN95747.1"/>
    </source>
</evidence>
<comment type="caution">
    <text evidence="2">The sequence shown here is derived from an EMBL/GenBank/DDBJ whole genome shotgun (WGS) entry which is preliminary data.</text>
</comment>
<dbReference type="OrthoDB" id="1646215at2"/>
<dbReference type="PATRIC" id="fig|348151.3.peg.1901"/>
<proteinExistence type="predicted"/>
<dbReference type="EMBL" id="BJUD01000003">
    <property type="protein sequence ID" value="GEK27991.1"/>
    <property type="molecule type" value="Genomic_DNA"/>
</dbReference>
<dbReference type="Pfam" id="PF06115">
    <property type="entry name" value="DUF956"/>
    <property type="match status" value="1"/>
</dbReference>
<dbReference type="PIRSF" id="PIRSF021265">
    <property type="entry name" value="DUF956"/>
    <property type="match status" value="1"/>
</dbReference>
<dbReference type="InterPro" id="IPR010360">
    <property type="entry name" value="DUF956"/>
</dbReference>
<reference evidence="1 4" key="2">
    <citation type="submission" date="2019-07" db="EMBL/GenBank/DDBJ databases">
        <title>Whole genome shotgun sequence of Lactobacillus siliginis NBRC 101315.</title>
        <authorList>
            <person name="Hosoyama A."/>
            <person name="Uohara A."/>
            <person name="Ohji S."/>
            <person name="Ichikawa N."/>
        </authorList>
    </citation>
    <scope>NUCLEOTIDE SEQUENCE [LARGE SCALE GENOMIC DNA]</scope>
    <source>
        <strain evidence="1 4">NBRC 101315</strain>
    </source>
</reference>
<keyword evidence="3" id="KW-1185">Reference proteome</keyword>
<organism evidence="2 3">
    <name type="scientific">Furfurilactobacillus siliginis</name>
    <dbReference type="NCBI Taxonomy" id="348151"/>
    <lineage>
        <taxon>Bacteria</taxon>
        <taxon>Bacillati</taxon>
        <taxon>Bacillota</taxon>
        <taxon>Bacilli</taxon>
        <taxon>Lactobacillales</taxon>
        <taxon>Lactobacillaceae</taxon>
        <taxon>Furfurilactobacillus</taxon>
    </lineage>
</organism>
<dbReference type="Proteomes" id="UP000321429">
    <property type="component" value="Unassembled WGS sequence"/>
</dbReference>
<sequence>MVESLNSKVELVANATSYMSMSNYGKIMVGDAAFEFYNDRDTTKYVQIPWDEVTYVVAAVVFNGRWIPRFTLQTKHNGSYRFSSRKPKAVLRAIRNHVDPDHVVRALPLHKMIVRDVKNIVNRRATKKQG</sequence>
<evidence type="ECO:0000313" key="3">
    <source>
        <dbReference type="Proteomes" id="UP000051139"/>
    </source>
</evidence>
<evidence type="ECO:0000313" key="4">
    <source>
        <dbReference type="Proteomes" id="UP000321429"/>
    </source>
</evidence>
<dbReference type="RefSeq" id="WP_057810493.1">
    <property type="nucleotide sequence ID" value="NZ_BJUD01000003.1"/>
</dbReference>
<dbReference type="STRING" id="348151.IV55_GL001849"/>
<evidence type="ECO:0000313" key="1">
    <source>
        <dbReference type="EMBL" id="GEK27991.1"/>
    </source>
</evidence>